<dbReference type="AlphaFoldDB" id="A0A378MLM4"/>
<gene>
    <name evidence="14" type="primary">cydA</name>
    <name evidence="14" type="ORF">NCTC10815_01977</name>
</gene>
<keyword evidence="8" id="KW-0479">Metal-binding</keyword>
<feature type="transmembrane region" description="Helical" evidence="13">
    <location>
        <begin position="44"/>
        <end position="66"/>
    </location>
</feature>
<feature type="transmembrane region" description="Helical" evidence="13">
    <location>
        <begin position="168"/>
        <end position="186"/>
    </location>
</feature>
<reference evidence="14 15" key="1">
    <citation type="submission" date="2018-06" db="EMBL/GenBank/DDBJ databases">
        <authorList>
            <consortium name="Pathogen Informatics"/>
            <person name="Doyle S."/>
        </authorList>
    </citation>
    <scope>NUCLEOTIDE SEQUENCE [LARGE SCALE GENOMIC DNA]</scope>
    <source>
        <strain evidence="15">NCTC 10815</strain>
    </source>
</reference>
<dbReference type="GO" id="GO:0016682">
    <property type="term" value="F:oxidoreductase activity, acting on diphenols and related substances as donors, oxygen as acceptor"/>
    <property type="evidence" value="ECO:0007669"/>
    <property type="project" value="TreeGrafter"/>
</dbReference>
<dbReference type="Pfam" id="PF02322">
    <property type="entry name" value="Cyt_bd_oxida_II"/>
    <property type="match status" value="1"/>
</dbReference>
<dbReference type="EC" id="1.10.3.-" evidence="14"/>
<comment type="similarity">
    <text evidence="3">Belongs to the cytochrome ubiquinol oxidase subunit 1 family.</text>
</comment>
<comment type="similarity">
    <text evidence="2">Belongs to the cytochrome ubiquinol oxidase subunit 2 family.</text>
</comment>
<dbReference type="GO" id="GO:0020037">
    <property type="term" value="F:heme binding"/>
    <property type="evidence" value="ECO:0007669"/>
    <property type="project" value="TreeGrafter"/>
</dbReference>
<organism evidence="14 15">
    <name type="scientific">Listeria grayi</name>
    <name type="common">Listeria murrayi</name>
    <dbReference type="NCBI Taxonomy" id="1641"/>
    <lineage>
        <taxon>Bacteria</taxon>
        <taxon>Bacillati</taxon>
        <taxon>Bacillota</taxon>
        <taxon>Bacilli</taxon>
        <taxon>Bacillales</taxon>
        <taxon>Listeriaceae</taxon>
        <taxon>Listeria</taxon>
    </lineage>
</organism>
<feature type="transmembrane region" description="Helical" evidence="13">
    <location>
        <begin position="364"/>
        <end position="387"/>
    </location>
</feature>
<evidence type="ECO:0000256" key="6">
    <source>
        <dbReference type="ARBA" id="ARBA00022617"/>
    </source>
</evidence>
<evidence type="ECO:0000256" key="12">
    <source>
        <dbReference type="ARBA" id="ARBA00023136"/>
    </source>
</evidence>
<sequence length="561" mass="63472">MSKFWGHLFLINFAVGVVTGIIQEFQFGMNWSDYSRFVGDVFGAPLAIEALLAFFMESTFIGLWIFGWERLGKKLHLACIWLVAIGTILSAFWILAANSFMQHPVGFAFKNGRAEMNDFWQLITNGQLLVEFPHVIFGAFATGAFFVAGVSAYKMMKKQDVNFFKRSFQIAMVMAVIGGFGVAFSGHSQAQYLVKTQPMKMAATEGVWEDTGSPAAWTFIGGINDKKKKNDWEVKVPYLLSFLSYSKFSGSVEGMNTLQKDYEKVYGPGNYIPPVKTSFWSFRIMVGAGMLMILFAMIGVVLAWRKRLVHATWYLRLMVPMILFPFLANSMGWIMTEIGRQPWVVFGYMQTKDAVSPNVSAGSILFSIITFSTIYAILAIVLIYLFIREIKKGPDGHEEVEENVSVDPFDKGGENLSLNELWFLLVAVLFIGFFFLEGFDFGVGMATRFLAKSSNERKMLVNTIGPFWDANEVWLITAGGAIFAAFPNWYATMFSGYYLPFVVLLLALIGRGVSFEFRGQKIQKLGSKHGIGSFSLVVYYRHSYWAYYFPHWQKECRSIKK</sequence>
<evidence type="ECO:0000256" key="2">
    <source>
        <dbReference type="ARBA" id="ARBA00007543"/>
    </source>
</evidence>
<feature type="transmembrane region" description="Helical" evidence="13">
    <location>
        <begin position="497"/>
        <end position="514"/>
    </location>
</feature>
<feature type="transmembrane region" description="Helical" evidence="13">
    <location>
        <begin position="135"/>
        <end position="156"/>
    </location>
</feature>
<evidence type="ECO:0000256" key="13">
    <source>
        <dbReference type="SAM" id="Phobius"/>
    </source>
</evidence>
<feature type="transmembrane region" description="Helical" evidence="13">
    <location>
        <begin position="280"/>
        <end position="304"/>
    </location>
</feature>
<dbReference type="Proteomes" id="UP000254879">
    <property type="component" value="Unassembled WGS sequence"/>
</dbReference>
<evidence type="ECO:0000256" key="3">
    <source>
        <dbReference type="ARBA" id="ARBA00009819"/>
    </source>
</evidence>
<dbReference type="EMBL" id="UGPG01000001">
    <property type="protein sequence ID" value="STY44625.1"/>
    <property type="molecule type" value="Genomic_DNA"/>
</dbReference>
<keyword evidence="14" id="KW-0560">Oxidoreductase</keyword>
<keyword evidence="12 13" id="KW-0472">Membrane</keyword>
<evidence type="ECO:0000256" key="5">
    <source>
        <dbReference type="ARBA" id="ARBA00022475"/>
    </source>
</evidence>
<evidence type="ECO:0000256" key="10">
    <source>
        <dbReference type="ARBA" id="ARBA00022989"/>
    </source>
</evidence>
<dbReference type="PANTHER" id="PTHR30365:SF15">
    <property type="entry name" value="CYTOCHROME BD UBIQUINOL OXIDASE SUBUNIT 1"/>
    <property type="match status" value="1"/>
</dbReference>
<evidence type="ECO:0000256" key="1">
    <source>
        <dbReference type="ARBA" id="ARBA00004651"/>
    </source>
</evidence>
<dbReference type="GO" id="GO:0019646">
    <property type="term" value="P:aerobic electron transport chain"/>
    <property type="evidence" value="ECO:0007669"/>
    <property type="project" value="InterPro"/>
</dbReference>
<evidence type="ECO:0000256" key="9">
    <source>
        <dbReference type="ARBA" id="ARBA00022982"/>
    </source>
</evidence>
<keyword evidence="7 13" id="KW-0812">Transmembrane</keyword>
<evidence type="ECO:0000256" key="4">
    <source>
        <dbReference type="ARBA" id="ARBA00022448"/>
    </source>
</evidence>
<dbReference type="GO" id="GO:0070069">
    <property type="term" value="C:cytochrome complex"/>
    <property type="evidence" value="ECO:0007669"/>
    <property type="project" value="InterPro"/>
</dbReference>
<dbReference type="GO" id="GO:0009055">
    <property type="term" value="F:electron transfer activity"/>
    <property type="evidence" value="ECO:0007669"/>
    <property type="project" value="InterPro"/>
</dbReference>
<protein>
    <submittedName>
        <fullName evidence="14">Cytochrome d ubiquinol oxidase subunit 1</fullName>
        <ecNumber evidence="14">1.10.3.-</ecNumber>
    </submittedName>
</protein>
<keyword evidence="10 13" id="KW-1133">Transmembrane helix</keyword>
<dbReference type="GO" id="GO:0005886">
    <property type="term" value="C:plasma membrane"/>
    <property type="evidence" value="ECO:0007669"/>
    <property type="project" value="UniProtKB-SubCell"/>
</dbReference>
<evidence type="ECO:0000313" key="14">
    <source>
        <dbReference type="EMBL" id="STY44625.1"/>
    </source>
</evidence>
<keyword evidence="4" id="KW-0813">Transport</keyword>
<comment type="subcellular location">
    <subcellularLocation>
        <location evidence="1">Cell membrane</location>
        <topology evidence="1">Multi-pass membrane protein</topology>
    </subcellularLocation>
</comment>
<accession>A0A378MLM4</accession>
<feature type="transmembrane region" description="Helical" evidence="13">
    <location>
        <begin position="421"/>
        <end position="439"/>
    </location>
</feature>
<proteinExistence type="inferred from homology"/>
<feature type="transmembrane region" description="Helical" evidence="13">
    <location>
        <begin position="78"/>
        <end position="96"/>
    </location>
</feature>
<dbReference type="Pfam" id="PF01654">
    <property type="entry name" value="Cyt_bd_oxida_I"/>
    <property type="match status" value="1"/>
</dbReference>
<name>A0A378MLM4_LISGR</name>
<keyword evidence="6" id="KW-0349">Heme</keyword>
<feature type="transmembrane region" description="Helical" evidence="13">
    <location>
        <begin position="313"/>
        <end position="335"/>
    </location>
</feature>
<dbReference type="InterPro" id="IPR002585">
    <property type="entry name" value="Cyt-d_ubiquinol_oxidase_su_1"/>
</dbReference>
<dbReference type="InterPro" id="IPR003317">
    <property type="entry name" value="Cyt-d_oxidase_su2"/>
</dbReference>
<evidence type="ECO:0000256" key="11">
    <source>
        <dbReference type="ARBA" id="ARBA00023004"/>
    </source>
</evidence>
<keyword evidence="9" id="KW-0249">Electron transport</keyword>
<evidence type="ECO:0000256" key="7">
    <source>
        <dbReference type="ARBA" id="ARBA00022692"/>
    </source>
</evidence>
<keyword evidence="11" id="KW-0408">Iron</keyword>
<evidence type="ECO:0000256" key="8">
    <source>
        <dbReference type="ARBA" id="ARBA00022723"/>
    </source>
</evidence>
<keyword evidence="5" id="KW-1003">Cell membrane</keyword>
<dbReference type="NCBIfam" id="TIGR00203">
    <property type="entry name" value="cydB"/>
    <property type="match status" value="1"/>
</dbReference>
<dbReference type="GO" id="GO:0046872">
    <property type="term" value="F:metal ion binding"/>
    <property type="evidence" value="ECO:0007669"/>
    <property type="project" value="UniProtKB-KW"/>
</dbReference>
<evidence type="ECO:0000313" key="15">
    <source>
        <dbReference type="Proteomes" id="UP000254879"/>
    </source>
</evidence>
<dbReference type="PANTHER" id="PTHR30365">
    <property type="entry name" value="CYTOCHROME D UBIQUINOL OXIDASE"/>
    <property type="match status" value="1"/>
</dbReference>